<gene>
    <name evidence="2" type="ORF">NLI96_g3385</name>
</gene>
<name>A0AAD5VBL2_9APHY</name>
<sequence length="491" mass="54056">MTDTSHPQNPGRTSPGGVGVPATNGAGMPGLRAQTRSPVSAFDRHRNRMSHASHGSWVSDLAAANVSPIPYQQSLAHSHSLNHLSNATVKPDKDQDVTPRPPIDYLGFKFGGEKEDDDFERLELPTAEEAAIMAKEMVIVETSPTNTTPSRKSRARSIVGGFVHSLRNIPKAMTSNHQNDRSYTPSTTSRSHTREAVRPDQVRILPMPAIVPGLAYSPPGHHHGQHRQAQPIHGLPGYPVPVILSPPYGAPPPFYQPKPPTQIDTTVTDSKRSYSDGSLSSRLGGFFEELSNLPWISSRVAVDYMPGERDRGRGTRLRSKGSWYTVDHPATPSDLSQNVKYLPTPWFSPQRPSTAIPPTVIEVPEEEGEPSQSQVQGRDTSAGAGTESQGGAVAAERKLERAQEDIQAKESEMLNLNRIIDYQKAHIGELEHRIQRLQEEADVEVDVHMRRRSTRRSLQLKTRNSVRTVTSVQTRSISRPVSTMQDRGAVL</sequence>
<feature type="region of interest" description="Disordered" evidence="1">
    <location>
        <begin position="1"/>
        <end position="54"/>
    </location>
</feature>
<dbReference type="AlphaFoldDB" id="A0AAD5VBL2"/>
<dbReference type="Proteomes" id="UP001212997">
    <property type="component" value="Unassembled WGS sequence"/>
</dbReference>
<protein>
    <submittedName>
        <fullName evidence="2">Uncharacterized protein</fullName>
    </submittedName>
</protein>
<keyword evidence="3" id="KW-1185">Reference proteome</keyword>
<feature type="compositionally biased region" description="Polar residues" evidence="1">
    <location>
        <begin position="1"/>
        <end position="12"/>
    </location>
</feature>
<reference evidence="2" key="1">
    <citation type="submission" date="2022-07" db="EMBL/GenBank/DDBJ databases">
        <title>Genome Sequence of Physisporinus lineatus.</title>
        <authorList>
            <person name="Buettner E."/>
        </authorList>
    </citation>
    <scope>NUCLEOTIDE SEQUENCE</scope>
    <source>
        <strain evidence="2">VT162</strain>
    </source>
</reference>
<proteinExistence type="predicted"/>
<accession>A0AAD5VBL2</accession>
<feature type="compositionally biased region" description="Polar residues" evidence="1">
    <location>
        <begin position="173"/>
        <end position="190"/>
    </location>
</feature>
<feature type="compositionally biased region" description="Polar residues" evidence="1">
    <location>
        <begin position="464"/>
        <end position="485"/>
    </location>
</feature>
<feature type="region of interest" description="Disordered" evidence="1">
    <location>
        <begin position="464"/>
        <end position="491"/>
    </location>
</feature>
<evidence type="ECO:0000313" key="3">
    <source>
        <dbReference type="Proteomes" id="UP001212997"/>
    </source>
</evidence>
<feature type="region of interest" description="Disordered" evidence="1">
    <location>
        <begin position="364"/>
        <end position="393"/>
    </location>
</feature>
<feature type="region of interest" description="Disordered" evidence="1">
    <location>
        <begin position="169"/>
        <end position="198"/>
    </location>
</feature>
<dbReference type="EMBL" id="JANAWD010000086">
    <property type="protein sequence ID" value="KAJ3487618.1"/>
    <property type="molecule type" value="Genomic_DNA"/>
</dbReference>
<evidence type="ECO:0000313" key="2">
    <source>
        <dbReference type="EMBL" id="KAJ3487618.1"/>
    </source>
</evidence>
<organism evidence="2 3">
    <name type="scientific">Meripilus lineatus</name>
    <dbReference type="NCBI Taxonomy" id="2056292"/>
    <lineage>
        <taxon>Eukaryota</taxon>
        <taxon>Fungi</taxon>
        <taxon>Dikarya</taxon>
        <taxon>Basidiomycota</taxon>
        <taxon>Agaricomycotina</taxon>
        <taxon>Agaricomycetes</taxon>
        <taxon>Polyporales</taxon>
        <taxon>Meripilaceae</taxon>
        <taxon>Meripilus</taxon>
    </lineage>
</organism>
<comment type="caution">
    <text evidence="2">The sequence shown here is derived from an EMBL/GenBank/DDBJ whole genome shotgun (WGS) entry which is preliminary data.</text>
</comment>
<evidence type="ECO:0000256" key="1">
    <source>
        <dbReference type="SAM" id="MobiDB-lite"/>
    </source>
</evidence>